<feature type="compositionally biased region" description="Basic and acidic residues" evidence="1">
    <location>
        <begin position="150"/>
        <end position="167"/>
    </location>
</feature>
<protein>
    <submittedName>
        <fullName evidence="2">Uncharacterized protein</fullName>
    </submittedName>
</protein>
<feature type="region of interest" description="Disordered" evidence="1">
    <location>
        <begin position="228"/>
        <end position="254"/>
    </location>
</feature>
<name>A0AA38U6J6_9AGAR</name>
<gene>
    <name evidence="2" type="ORF">F5878DRAFT_665931</name>
</gene>
<proteinExistence type="predicted"/>
<feature type="region of interest" description="Disordered" evidence="1">
    <location>
        <begin position="1"/>
        <end position="20"/>
    </location>
</feature>
<organism evidence="2 3">
    <name type="scientific">Lentinula raphanica</name>
    <dbReference type="NCBI Taxonomy" id="153919"/>
    <lineage>
        <taxon>Eukaryota</taxon>
        <taxon>Fungi</taxon>
        <taxon>Dikarya</taxon>
        <taxon>Basidiomycota</taxon>
        <taxon>Agaricomycotina</taxon>
        <taxon>Agaricomycetes</taxon>
        <taxon>Agaricomycetidae</taxon>
        <taxon>Agaricales</taxon>
        <taxon>Marasmiineae</taxon>
        <taxon>Omphalotaceae</taxon>
        <taxon>Lentinula</taxon>
    </lineage>
</organism>
<accession>A0AA38U6J6</accession>
<feature type="region of interest" description="Disordered" evidence="1">
    <location>
        <begin position="651"/>
        <end position="692"/>
    </location>
</feature>
<comment type="caution">
    <text evidence="2">The sequence shown here is derived from an EMBL/GenBank/DDBJ whole genome shotgun (WGS) entry which is preliminary data.</text>
</comment>
<dbReference type="EMBL" id="MU806768">
    <property type="protein sequence ID" value="KAJ3833116.1"/>
    <property type="molecule type" value="Genomic_DNA"/>
</dbReference>
<feature type="compositionally biased region" description="Polar residues" evidence="1">
    <location>
        <begin position="662"/>
        <end position="676"/>
    </location>
</feature>
<dbReference type="AlphaFoldDB" id="A0AA38U6J6"/>
<sequence>MPSIAPTYDENPTFDGSIPQGFRGTGYGEALIGLRLTLDRNNKTDYLKDLGKCMNPRTPDKIHDYMVLTGGQSARRGELGRVTRHFCGTKECRNPDRIWGPPANFQHIPVPIRDRHELAVRYAFWLESMGRMTQADNIRDHFLDDRITQREVDSSPLRPRLDQDERAIQSSPIRPRKRKSTAEQSTTRSNKVARLSKADGKKPISSDSDSEVEIVEVKLVDAPSISRHSTTSFASAGPSRIHRPSGSYATNRDNDHSFTTEELIAACRHLEEKATESTRLYVAVLILAWLSSTLTDFHPFVGLELRSNSFKLIISIATMATAIKSHIGLVGRQYPELGRYITSPNSRRLPEPLLGTQNVRLRANYLYGEHDPLLHPQLYSNAVPHLPLIPLPELDHILWIIPDEALFKPIDGFKLAAEPIGHLPKEMIEALEDEYMNIVRDLEAPAPMFSLSSTDCSTPVISSSRTDRRVKMYRSRIQYLLGHLKHEASNFSETFMAWRICQRVCLELRACVTWVRDVEPRWGVLETYRIPTCRAVVGALTDRPEIAESCLRSGIPVWLYRHMPPNPKVIVEHWHTDSAPCQTLKALVELVVPFMDADPPHRTVYSGTMGSLERYRWMGDNNEQTAFPGSAFDCAYPTQYVILNQPAGPRLTEEETVHDQSMPLQTGLSKKASTARSKPYSKQKRPASKQVDHGRNKFELVNSPIMPSSIPAWVKASQEVGGVFQMSQIARQGVPRGYLLPDPGMLGAMGPKLYQPFLKMYLKLRGLLHYRLRKIGVASASLSNSEWRKILGLGTLKETDGTKTSRDRAEIVKILQQTSNESGLDIDFTKLDTITPEWQGRQFETDLPLGICREILLEITHLSFKSELLLADRFLYQVEQDHFDEGIAEDGQICDDLAASNTMDRIQKVAALPGLISGHMGFGSPNPASRQEAIYNLYRIMCGWRFCYGVPTNTSTFLERIAPGQNPGPEDLEHAEYLVALHYVSTYADYFKRAPIVPHSI</sequence>
<dbReference type="Proteomes" id="UP001163846">
    <property type="component" value="Unassembled WGS sequence"/>
</dbReference>
<feature type="region of interest" description="Disordered" evidence="1">
    <location>
        <begin position="150"/>
        <end position="207"/>
    </location>
</feature>
<evidence type="ECO:0000313" key="2">
    <source>
        <dbReference type="EMBL" id="KAJ3833116.1"/>
    </source>
</evidence>
<evidence type="ECO:0000256" key="1">
    <source>
        <dbReference type="SAM" id="MobiDB-lite"/>
    </source>
</evidence>
<keyword evidence="3" id="KW-1185">Reference proteome</keyword>
<reference evidence="2" key="1">
    <citation type="submission" date="2022-08" db="EMBL/GenBank/DDBJ databases">
        <authorList>
            <consortium name="DOE Joint Genome Institute"/>
            <person name="Min B."/>
            <person name="Riley R."/>
            <person name="Sierra-Patev S."/>
            <person name="Naranjo-Ortiz M."/>
            <person name="Looney B."/>
            <person name="Konkel Z."/>
            <person name="Slot J.C."/>
            <person name="Sakamoto Y."/>
            <person name="Steenwyk J.L."/>
            <person name="Rokas A."/>
            <person name="Carro J."/>
            <person name="Camarero S."/>
            <person name="Ferreira P."/>
            <person name="Molpeceres G."/>
            <person name="Ruiz-Duenas F.J."/>
            <person name="Serrano A."/>
            <person name="Henrissat B."/>
            <person name="Drula E."/>
            <person name="Hughes K.W."/>
            <person name="Mata J.L."/>
            <person name="Ishikawa N.K."/>
            <person name="Vargas-Isla R."/>
            <person name="Ushijima S."/>
            <person name="Smith C.A."/>
            <person name="Ahrendt S."/>
            <person name="Andreopoulos W."/>
            <person name="He G."/>
            <person name="Labutti K."/>
            <person name="Lipzen A."/>
            <person name="Ng V."/>
            <person name="Sandor L."/>
            <person name="Barry K."/>
            <person name="Martinez A.T."/>
            <person name="Xiao Y."/>
            <person name="Gibbons J.G."/>
            <person name="Terashima K."/>
            <person name="Hibbett D.S."/>
            <person name="Grigoriev I.V."/>
        </authorList>
    </citation>
    <scope>NUCLEOTIDE SEQUENCE</scope>
    <source>
        <strain evidence="2">TFB9207</strain>
    </source>
</reference>
<evidence type="ECO:0000313" key="3">
    <source>
        <dbReference type="Proteomes" id="UP001163846"/>
    </source>
</evidence>